<proteinExistence type="predicted"/>
<dbReference type="SUPFAM" id="SSF48371">
    <property type="entry name" value="ARM repeat"/>
    <property type="match status" value="1"/>
</dbReference>
<organism evidence="6 7">
    <name type="scientific">Zostera marina</name>
    <name type="common">Eelgrass</name>
    <dbReference type="NCBI Taxonomy" id="29655"/>
    <lineage>
        <taxon>Eukaryota</taxon>
        <taxon>Viridiplantae</taxon>
        <taxon>Streptophyta</taxon>
        <taxon>Embryophyta</taxon>
        <taxon>Tracheophyta</taxon>
        <taxon>Spermatophyta</taxon>
        <taxon>Magnoliopsida</taxon>
        <taxon>Liliopsida</taxon>
        <taxon>Zosteraceae</taxon>
        <taxon>Zostera</taxon>
    </lineage>
</organism>
<dbReference type="OMA" id="FINCIVT"/>
<dbReference type="Proteomes" id="UP000036987">
    <property type="component" value="Unassembled WGS sequence"/>
</dbReference>
<keyword evidence="2" id="KW-0813">Transport</keyword>
<evidence type="ECO:0000256" key="4">
    <source>
        <dbReference type="ARBA" id="ARBA00023242"/>
    </source>
</evidence>
<dbReference type="EMBL" id="LFYR01000687">
    <property type="protein sequence ID" value="KMZ71141.1"/>
    <property type="molecule type" value="Genomic_DNA"/>
</dbReference>
<evidence type="ECO:0000313" key="6">
    <source>
        <dbReference type="EMBL" id="KMZ71141.1"/>
    </source>
</evidence>
<dbReference type="STRING" id="29655.A0A0K9PQA9"/>
<dbReference type="OrthoDB" id="431626at2759"/>
<evidence type="ECO:0000256" key="2">
    <source>
        <dbReference type="ARBA" id="ARBA00022448"/>
    </source>
</evidence>
<comment type="subcellular location">
    <subcellularLocation>
        <location evidence="1">Nucleus</location>
    </subcellularLocation>
</comment>
<evidence type="ECO:0000256" key="1">
    <source>
        <dbReference type="ARBA" id="ARBA00004123"/>
    </source>
</evidence>
<protein>
    <submittedName>
        <fullName evidence="6">Importin beta-2 subunit family protein</fullName>
    </submittedName>
</protein>
<dbReference type="PROSITE" id="PS50166">
    <property type="entry name" value="IMPORTIN_B_NT"/>
    <property type="match status" value="1"/>
</dbReference>
<dbReference type="InterPro" id="IPR056840">
    <property type="entry name" value="HEAT_IPO9_central"/>
</dbReference>
<dbReference type="Gene3D" id="1.25.10.10">
    <property type="entry name" value="Leucine-rich Repeat Variant"/>
    <property type="match status" value="1"/>
</dbReference>
<dbReference type="GO" id="GO:0005829">
    <property type="term" value="C:cytosol"/>
    <property type="evidence" value="ECO:0000318"/>
    <property type="project" value="GO_Central"/>
</dbReference>
<dbReference type="PANTHER" id="PTHR10997:SF9">
    <property type="entry name" value="IMPORTIN-9"/>
    <property type="match status" value="1"/>
</dbReference>
<name>A0A0K9PQA9_ZOSMR</name>
<comment type="caution">
    <text evidence="6">The sequence shown here is derived from an EMBL/GenBank/DDBJ whole genome shotgun (WGS) entry which is preliminary data.</text>
</comment>
<dbReference type="GO" id="GO:0006606">
    <property type="term" value="P:protein import into nucleus"/>
    <property type="evidence" value="ECO:0000318"/>
    <property type="project" value="GO_Central"/>
</dbReference>
<gene>
    <name evidence="6" type="ORF">ZOSMA_187G00120</name>
</gene>
<evidence type="ECO:0000259" key="5">
    <source>
        <dbReference type="PROSITE" id="PS50166"/>
    </source>
</evidence>
<evidence type="ECO:0000313" key="7">
    <source>
        <dbReference type="Proteomes" id="UP000036987"/>
    </source>
</evidence>
<feature type="domain" description="Importin N-terminal" evidence="5">
    <location>
        <begin position="30"/>
        <end position="113"/>
    </location>
</feature>
<keyword evidence="3" id="KW-0653">Protein transport</keyword>
<dbReference type="InterPro" id="IPR011989">
    <property type="entry name" value="ARM-like"/>
</dbReference>
<dbReference type="Pfam" id="PF25018">
    <property type="entry name" value="HEAT_IPO9_c"/>
    <property type="match status" value="1"/>
</dbReference>
<dbReference type="GO" id="GO:0005635">
    <property type="term" value="C:nuclear envelope"/>
    <property type="evidence" value="ECO:0000318"/>
    <property type="project" value="GO_Central"/>
</dbReference>
<dbReference type="InterPro" id="IPR016024">
    <property type="entry name" value="ARM-type_fold"/>
</dbReference>
<dbReference type="PANTHER" id="PTHR10997">
    <property type="entry name" value="IMPORTIN-7, 8, 11"/>
    <property type="match status" value="1"/>
</dbReference>
<keyword evidence="7" id="KW-1185">Reference proteome</keyword>
<sequence length="732" mass="82486">MDIPIDQDQHWLIDCLKASMEPYKDRRSFAETSLHQAALQPGFGTALVRVAANREINNDLRQISFLLSFYNWILLIAFVKQHWKVDDDGFIHPVASPTEKATIRQLLMLSMDDRIKRIRTVIAMVVTLIVNYDWPEEWPELLPHLLKLISDQTNVNGVHGGLKCLSIIAEDLDDKLVTKLVFVFFPYLHAIVSSPKLYDECLRVKAISIFHSCISILGSMTAVFKVETDEIMTSLLRSWTPQFLLILETPLHPKKPDGWDIKMVVLKCLMQLIQSFPTKAETEFVVVVASFWKTFASCSNIYVLSSVQGDEDPYMACDSDGSDKNIEMFAVQLLELLQTAIQNSKLAQVIGSELDDLLYYVIAFLQMTEHQVYKWSHDVNEYVADEDDATYDCRVSGSFLLEGIVHVFGTKGINSLIKASVTHYKNSCESKLKGSIYWWQVHEACLFALSSIADSLLEEQSSGLNTEGLTTLLHQMLMEDKEIGHTYPFLHARAFVTVAKFSTMINDSLKEHFIYAAVQAISTNTPPPVKADACQALIHLLPESKPEFIQVHIIGLLSSLSDLLNQATEETLHLVLETLQAAVKAGREQSASIEPILSPIVLNKWVQVVSDPFISIDALDVLEEIKNAPGCFRSFASRILPSIASILEQPLHQPEGLIAGSFDLLSMLLKNAPTDVVNAVFDTCFISVIRIILQSNDHSEMQVFYLYYDHIRFLILGFWSDPPQITNKILKC</sequence>
<dbReference type="AlphaFoldDB" id="A0A0K9PQA9"/>
<dbReference type="InterPro" id="IPR001494">
    <property type="entry name" value="Importin-beta_N"/>
</dbReference>
<dbReference type="GO" id="GO:0031267">
    <property type="term" value="F:small GTPase binding"/>
    <property type="evidence" value="ECO:0007669"/>
    <property type="project" value="InterPro"/>
</dbReference>
<accession>A0A0K9PQA9</accession>
<evidence type="ECO:0000256" key="3">
    <source>
        <dbReference type="ARBA" id="ARBA00022927"/>
    </source>
</evidence>
<reference evidence="7" key="1">
    <citation type="journal article" date="2016" name="Nature">
        <title>The genome of the seagrass Zostera marina reveals angiosperm adaptation to the sea.</title>
        <authorList>
            <person name="Olsen J.L."/>
            <person name="Rouze P."/>
            <person name="Verhelst B."/>
            <person name="Lin Y.-C."/>
            <person name="Bayer T."/>
            <person name="Collen J."/>
            <person name="Dattolo E."/>
            <person name="De Paoli E."/>
            <person name="Dittami S."/>
            <person name="Maumus F."/>
            <person name="Michel G."/>
            <person name="Kersting A."/>
            <person name="Lauritano C."/>
            <person name="Lohaus R."/>
            <person name="Toepel M."/>
            <person name="Tonon T."/>
            <person name="Vanneste K."/>
            <person name="Amirebrahimi M."/>
            <person name="Brakel J."/>
            <person name="Bostroem C."/>
            <person name="Chovatia M."/>
            <person name="Grimwood J."/>
            <person name="Jenkins J.W."/>
            <person name="Jueterbock A."/>
            <person name="Mraz A."/>
            <person name="Stam W.T."/>
            <person name="Tice H."/>
            <person name="Bornberg-Bauer E."/>
            <person name="Green P.J."/>
            <person name="Pearson G.A."/>
            <person name="Procaccini G."/>
            <person name="Duarte C.M."/>
            <person name="Schmutz J."/>
            <person name="Reusch T.B.H."/>
            <person name="Van de Peer Y."/>
        </authorList>
    </citation>
    <scope>NUCLEOTIDE SEQUENCE [LARGE SCALE GENOMIC DNA]</scope>
    <source>
        <strain evidence="7">cv. Finnish</strain>
    </source>
</reference>
<keyword evidence="4" id="KW-0539">Nucleus</keyword>